<accession>A0ABQ1SW25</accession>
<proteinExistence type="predicted"/>
<dbReference type="EMBL" id="BMKO01000001">
    <property type="protein sequence ID" value="GGE64759.1"/>
    <property type="molecule type" value="Genomic_DNA"/>
</dbReference>
<evidence type="ECO:0000313" key="2">
    <source>
        <dbReference type="Proteomes" id="UP000606498"/>
    </source>
</evidence>
<sequence length="87" mass="9746">MLQFGSENSSRAEIRQIPDYIDDTGKNLEVNITLLVAFLKLKKVFWGQYPPSDGRSSDEEGQNLSISVGEPVDYRLVTGDLCPVDIR</sequence>
<comment type="caution">
    <text evidence="1">The sequence shown here is derived from an EMBL/GenBank/DDBJ whole genome shotgun (WGS) entry which is preliminary data.</text>
</comment>
<evidence type="ECO:0000313" key="1">
    <source>
        <dbReference type="EMBL" id="GGE64759.1"/>
    </source>
</evidence>
<protein>
    <submittedName>
        <fullName evidence="1">Uncharacterized protein</fullName>
    </submittedName>
</protein>
<organism evidence="1 2">
    <name type="scientific">Shewanella carassii</name>
    <dbReference type="NCBI Taxonomy" id="1987584"/>
    <lineage>
        <taxon>Bacteria</taxon>
        <taxon>Pseudomonadati</taxon>
        <taxon>Pseudomonadota</taxon>
        <taxon>Gammaproteobacteria</taxon>
        <taxon>Alteromonadales</taxon>
        <taxon>Shewanellaceae</taxon>
        <taxon>Shewanella</taxon>
    </lineage>
</organism>
<gene>
    <name evidence="1" type="ORF">GCM10011520_01910</name>
</gene>
<keyword evidence="2" id="KW-1185">Reference proteome</keyword>
<dbReference type="Proteomes" id="UP000606498">
    <property type="component" value="Unassembled WGS sequence"/>
</dbReference>
<name>A0ABQ1SW25_9GAMM</name>
<reference evidence="2" key="1">
    <citation type="journal article" date="2019" name="Int. J. Syst. Evol. Microbiol.">
        <title>The Global Catalogue of Microorganisms (GCM) 10K type strain sequencing project: providing services to taxonomists for standard genome sequencing and annotation.</title>
        <authorList>
            <consortium name="The Broad Institute Genomics Platform"/>
            <consortium name="The Broad Institute Genome Sequencing Center for Infectious Disease"/>
            <person name="Wu L."/>
            <person name="Ma J."/>
        </authorList>
    </citation>
    <scope>NUCLEOTIDE SEQUENCE [LARGE SCALE GENOMIC DNA]</scope>
    <source>
        <strain evidence="2">CGMCC 1.16033</strain>
    </source>
</reference>